<dbReference type="Pfam" id="PF08797">
    <property type="entry name" value="HIRAN"/>
    <property type="match status" value="1"/>
</dbReference>
<organism evidence="4 5">
    <name type="scientific">Aliivibrio sifiae</name>
    <dbReference type="NCBI Taxonomy" id="566293"/>
    <lineage>
        <taxon>Bacteria</taxon>
        <taxon>Pseudomonadati</taxon>
        <taxon>Pseudomonadota</taxon>
        <taxon>Gammaproteobacteria</taxon>
        <taxon>Vibrionales</taxon>
        <taxon>Vibrionaceae</taxon>
        <taxon>Aliivibrio</taxon>
    </lineage>
</organism>
<dbReference type="GO" id="GO:0004519">
    <property type="term" value="F:endonuclease activity"/>
    <property type="evidence" value="ECO:0007669"/>
    <property type="project" value="UniProtKB-KW"/>
</dbReference>
<keyword evidence="4" id="KW-0255">Endonuclease</keyword>
<reference evidence="4 5" key="1">
    <citation type="submission" date="2016-12" db="EMBL/GenBank/DDBJ databases">
        <title>Diversity of luminous bacteria.</title>
        <authorList>
            <person name="Yoshizawa S."/>
            <person name="Kogure K."/>
        </authorList>
    </citation>
    <scope>NUCLEOTIDE SEQUENCE [LARGE SCALE GENOMIC DNA]</scope>
    <source>
        <strain evidence="4 5">ATCC 33715</strain>
    </source>
</reference>
<dbReference type="SMART" id="SM00910">
    <property type="entry name" value="HIRAN"/>
    <property type="match status" value="1"/>
</dbReference>
<dbReference type="EMBL" id="MSCO01000002">
    <property type="protein sequence ID" value="PQJ84608.1"/>
    <property type="molecule type" value="Genomic_DNA"/>
</dbReference>
<dbReference type="InterPro" id="IPR014905">
    <property type="entry name" value="HIRAN"/>
</dbReference>
<dbReference type="GO" id="GO:0003676">
    <property type="term" value="F:nucleic acid binding"/>
    <property type="evidence" value="ECO:0007669"/>
    <property type="project" value="InterPro"/>
</dbReference>
<protein>
    <submittedName>
        <fullName evidence="4">Restriction endonuclease</fullName>
    </submittedName>
</protein>
<dbReference type="Proteomes" id="UP000239263">
    <property type="component" value="Unassembled WGS sequence"/>
</dbReference>
<keyword evidence="1" id="KW-0479">Metal-binding</keyword>
<evidence type="ECO:0000313" key="4">
    <source>
        <dbReference type="EMBL" id="PQJ84608.1"/>
    </source>
</evidence>
<name>A0A2S7X3J5_9GAMM</name>
<dbReference type="GO" id="GO:0008270">
    <property type="term" value="F:zinc ion binding"/>
    <property type="evidence" value="ECO:0007669"/>
    <property type="project" value="InterPro"/>
</dbReference>
<keyword evidence="4" id="KW-0540">Nuclease</keyword>
<gene>
    <name evidence="4" type="ORF">BTO22_13925</name>
</gene>
<proteinExistence type="predicted"/>
<accession>A0A2S7X3J5</accession>
<evidence type="ECO:0000256" key="2">
    <source>
        <dbReference type="ARBA" id="ARBA00022801"/>
    </source>
</evidence>
<sequence>MTELNSVYLAWQSPENRDWYVVGFLQESEDGYIFNYTNGAKLSEKFIPFSGMEQLDKTYVSDDLFPLFRNRLLSPRRPEYPNFIKWLGLESSSTSPIEVLARSGGLRGTDQLQMFKRVHLKKDNSFEHYFFVHGLSHLSESAIERVSKLEPGDKLYLCLDCQNTYDDSAVLIRAEKPSEIIGYCPRYLAKDINKFLTTDKKNIHIEVEMVSNDAPSNYRLMCKLSGIINKDHGLSPLMSEDEYQLISN</sequence>
<dbReference type="RefSeq" id="WP_105056020.1">
    <property type="nucleotide sequence ID" value="NZ_CAWNRT010000002.1"/>
</dbReference>
<dbReference type="Gene3D" id="3.30.70.2330">
    <property type="match status" value="1"/>
</dbReference>
<keyword evidence="2" id="KW-0378">Hydrolase</keyword>
<comment type="caution">
    <text evidence="4">The sequence shown here is derived from an EMBL/GenBank/DDBJ whole genome shotgun (WGS) entry which is preliminary data.</text>
</comment>
<dbReference type="GO" id="GO:0016818">
    <property type="term" value="F:hydrolase activity, acting on acid anhydrides, in phosphorus-containing anhydrides"/>
    <property type="evidence" value="ECO:0007669"/>
    <property type="project" value="InterPro"/>
</dbReference>
<evidence type="ECO:0000256" key="1">
    <source>
        <dbReference type="ARBA" id="ARBA00022723"/>
    </source>
</evidence>
<feature type="domain" description="HIRAN" evidence="3">
    <location>
        <begin position="125"/>
        <end position="228"/>
    </location>
</feature>
<evidence type="ECO:0000313" key="5">
    <source>
        <dbReference type="Proteomes" id="UP000239263"/>
    </source>
</evidence>
<dbReference type="AlphaFoldDB" id="A0A2S7X3J5"/>
<dbReference type="OrthoDB" id="452395at2"/>
<evidence type="ECO:0000259" key="3">
    <source>
        <dbReference type="SMART" id="SM00910"/>
    </source>
</evidence>